<evidence type="ECO:0000256" key="1">
    <source>
        <dbReference type="SAM" id="MobiDB-lite"/>
    </source>
</evidence>
<name>A0A2U8IEA3_CHRPP</name>
<reference evidence="3" key="1">
    <citation type="journal article" date="2018" name="J. ISSAAS">
        <title>Silencing cuticular pigmentation genes enables RNA FISH in intact chemosensory appendages.</title>
        <authorList>
            <person name="Pentzold S."/>
            <person name="Grabe V."/>
            <person name="Ogonkov A."/>
            <person name="Schmidt L."/>
            <person name="Boland W."/>
            <person name="Burse A."/>
        </authorList>
    </citation>
    <scope>NUCLEOTIDE SEQUENCE</scope>
</reference>
<feature type="compositionally biased region" description="Acidic residues" evidence="1">
    <location>
        <begin position="85"/>
        <end position="110"/>
    </location>
</feature>
<feature type="signal peptide" evidence="2">
    <location>
        <begin position="1"/>
        <end position="21"/>
    </location>
</feature>
<proteinExistence type="evidence at transcript level"/>
<dbReference type="EMBL" id="MH253691">
    <property type="protein sequence ID" value="AWK23449.1"/>
    <property type="molecule type" value="mRNA"/>
</dbReference>
<sequence>MFTRILALVSVSLVLTEITEGVPAVVSSRQFLSGHPGLIPVYIRAGDTPLEDINPDLADAFDSYARRNGRLTYRRSLGTKSGEPGGDEEIPDLSEGLNLEEDLKPEEDDNNISASQEPSGSHIQKIPRN</sequence>
<gene>
    <name evidence="3" type="primary">GR1</name>
</gene>
<protein>
    <submittedName>
        <fullName evidence="3">Gustatory receptor 1</fullName>
    </submittedName>
</protein>
<evidence type="ECO:0000313" key="3">
    <source>
        <dbReference type="EMBL" id="AWK23449.1"/>
    </source>
</evidence>
<feature type="compositionally biased region" description="Polar residues" evidence="1">
    <location>
        <begin position="111"/>
        <end position="122"/>
    </location>
</feature>
<dbReference type="AlphaFoldDB" id="A0A2U8IEA3"/>
<feature type="chain" id="PRO_5015852652" evidence="2">
    <location>
        <begin position="22"/>
        <end position="129"/>
    </location>
</feature>
<keyword evidence="2" id="KW-0732">Signal</keyword>
<keyword evidence="3" id="KW-0675">Receptor</keyword>
<accession>A0A2U8IEA3</accession>
<organism evidence="3">
    <name type="scientific">Chrysomela populi</name>
    <name type="common">Poplar leaf beetle</name>
    <name type="synonym">Melasoma populi</name>
    <dbReference type="NCBI Taxonomy" id="154003"/>
    <lineage>
        <taxon>Eukaryota</taxon>
        <taxon>Metazoa</taxon>
        <taxon>Ecdysozoa</taxon>
        <taxon>Arthropoda</taxon>
        <taxon>Hexapoda</taxon>
        <taxon>Insecta</taxon>
        <taxon>Pterygota</taxon>
        <taxon>Neoptera</taxon>
        <taxon>Endopterygota</taxon>
        <taxon>Coleoptera</taxon>
        <taxon>Polyphaga</taxon>
        <taxon>Cucujiformia</taxon>
        <taxon>Chrysomeloidea</taxon>
        <taxon>Chrysomelidae</taxon>
        <taxon>Chrysomelinae</taxon>
        <taxon>Chrysomelini</taxon>
        <taxon>Chrysomela</taxon>
    </lineage>
</organism>
<feature type="region of interest" description="Disordered" evidence="1">
    <location>
        <begin position="75"/>
        <end position="129"/>
    </location>
</feature>
<evidence type="ECO:0000256" key="2">
    <source>
        <dbReference type="SAM" id="SignalP"/>
    </source>
</evidence>